<dbReference type="AlphaFoldDB" id="A0AAD1Y141"/>
<keyword evidence="1" id="KW-0732">Signal</keyword>
<reference evidence="2" key="1">
    <citation type="submission" date="2023-07" db="EMBL/GenBank/DDBJ databases">
        <authorList>
            <consortium name="AG Swart"/>
            <person name="Singh M."/>
            <person name="Singh A."/>
            <person name="Seah K."/>
            <person name="Emmerich C."/>
        </authorList>
    </citation>
    <scope>NUCLEOTIDE SEQUENCE</scope>
    <source>
        <strain evidence="2">DP1</strain>
    </source>
</reference>
<accession>A0AAD1Y141</accession>
<feature type="signal peptide" evidence="1">
    <location>
        <begin position="1"/>
        <end position="19"/>
    </location>
</feature>
<evidence type="ECO:0000313" key="3">
    <source>
        <dbReference type="Proteomes" id="UP001295684"/>
    </source>
</evidence>
<feature type="chain" id="PRO_5042026257" evidence="1">
    <location>
        <begin position="20"/>
        <end position="150"/>
    </location>
</feature>
<organism evidence="2 3">
    <name type="scientific">Euplotes crassus</name>
    <dbReference type="NCBI Taxonomy" id="5936"/>
    <lineage>
        <taxon>Eukaryota</taxon>
        <taxon>Sar</taxon>
        <taxon>Alveolata</taxon>
        <taxon>Ciliophora</taxon>
        <taxon>Intramacronucleata</taxon>
        <taxon>Spirotrichea</taxon>
        <taxon>Hypotrichia</taxon>
        <taxon>Euplotida</taxon>
        <taxon>Euplotidae</taxon>
        <taxon>Moneuplotes</taxon>
    </lineage>
</organism>
<gene>
    <name evidence="2" type="ORF">ECRASSUSDP1_LOCUS24253</name>
</gene>
<comment type="caution">
    <text evidence="2">The sequence shown here is derived from an EMBL/GenBank/DDBJ whole genome shotgun (WGS) entry which is preliminary data.</text>
</comment>
<evidence type="ECO:0000313" key="2">
    <source>
        <dbReference type="EMBL" id="CAI2382767.1"/>
    </source>
</evidence>
<protein>
    <submittedName>
        <fullName evidence="2">Uncharacterized protein</fullName>
    </submittedName>
</protein>
<dbReference type="Proteomes" id="UP001295684">
    <property type="component" value="Unassembled WGS sequence"/>
</dbReference>
<sequence>MKFILISIVMISLLVVAFGAPFSKVVTANNSKELKKELEGGNDNLYIVNFYMPGDKHEDVKKDLEEKIGGNSRYKDLVNYIEINAARTYQYKDVLTDVGIYNKASNQYPYVLVSKKGDGYLFRGKDIGEGVLGKITNVIEGRVDYSSIRY</sequence>
<dbReference type="EMBL" id="CAMPGE010024962">
    <property type="protein sequence ID" value="CAI2382767.1"/>
    <property type="molecule type" value="Genomic_DNA"/>
</dbReference>
<proteinExistence type="predicted"/>
<keyword evidence="3" id="KW-1185">Reference proteome</keyword>
<evidence type="ECO:0000256" key="1">
    <source>
        <dbReference type="SAM" id="SignalP"/>
    </source>
</evidence>
<name>A0AAD1Y141_EUPCR</name>